<dbReference type="SUPFAM" id="SSF55846">
    <property type="entry name" value="N-acetylmuramoyl-L-alanine amidase-like"/>
    <property type="match status" value="1"/>
</dbReference>
<reference evidence="3" key="1">
    <citation type="submission" date="2016-08" db="EMBL/GenBank/DDBJ databases">
        <authorList>
            <person name="Varghese N."/>
            <person name="Submissions Spin"/>
        </authorList>
    </citation>
    <scope>NUCLEOTIDE SEQUENCE [LARGE SCALE GENOMIC DNA]</scope>
    <source>
        <strain evidence="3">R-53144</strain>
    </source>
</reference>
<dbReference type="Pfam" id="PF01510">
    <property type="entry name" value="Amidase_2"/>
    <property type="match status" value="1"/>
</dbReference>
<dbReference type="GO" id="GO:0009253">
    <property type="term" value="P:peptidoglycan catabolic process"/>
    <property type="evidence" value="ECO:0007669"/>
    <property type="project" value="InterPro"/>
</dbReference>
<evidence type="ECO:0000259" key="1">
    <source>
        <dbReference type="Pfam" id="PF01510"/>
    </source>
</evidence>
<protein>
    <submittedName>
        <fullName evidence="2">N-acetylmuramoyl-L-alanine amidase</fullName>
    </submittedName>
</protein>
<gene>
    <name evidence="2" type="ORF">GA0061080_10553</name>
</gene>
<dbReference type="GO" id="GO:0008745">
    <property type="term" value="F:N-acetylmuramoyl-L-alanine amidase activity"/>
    <property type="evidence" value="ECO:0007669"/>
    <property type="project" value="InterPro"/>
</dbReference>
<dbReference type="InterPro" id="IPR036505">
    <property type="entry name" value="Amidase/PGRP_sf"/>
</dbReference>
<accession>A0A1C4CZX9</accession>
<dbReference type="EMBL" id="FMBA01000055">
    <property type="protein sequence ID" value="SCC24627.1"/>
    <property type="molecule type" value="Genomic_DNA"/>
</dbReference>
<sequence length="149" mass="17178">MNIVNKKSYINKKEFIYSDSIIQYQVKNLERGNIIGPNAIVLHRTFSKGSAISLIENSWKSSRNTDNIGAHFVIDKDGTTYQVISLKKYANHLGKIRPRCALTGSCDSTYKSKTLREQYLSELKKDYPERYPYNQDSIGIEVVAWYDEK</sequence>
<dbReference type="AlphaFoldDB" id="A0A1C4CZX9"/>
<feature type="domain" description="N-acetylmuramoyl-L-alanine amidase" evidence="1">
    <location>
        <begin position="37"/>
        <end position="146"/>
    </location>
</feature>
<organism evidence="2 3">
    <name type="scientific">Gilliamella intestini</name>
    <dbReference type="NCBI Taxonomy" id="1798183"/>
    <lineage>
        <taxon>Bacteria</taxon>
        <taxon>Pseudomonadati</taxon>
        <taxon>Pseudomonadota</taxon>
        <taxon>Gammaproteobacteria</taxon>
        <taxon>Orbales</taxon>
        <taxon>Orbaceae</taxon>
        <taxon>Gilliamella</taxon>
    </lineage>
</organism>
<dbReference type="STRING" id="1798183.GA0061080_10553"/>
<dbReference type="OrthoDB" id="8844265at2"/>
<dbReference type="Proteomes" id="UP000199698">
    <property type="component" value="Unassembled WGS sequence"/>
</dbReference>
<dbReference type="RefSeq" id="WP_091125292.1">
    <property type="nucleotide sequence ID" value="NZ_FMBA01000055.1"/>
</dbReference>
<keyword evidence="3" id="KW-1185">Reference proteome</keyword>
<dbReference type="Gene3D" id="3.40.80.10">
    <property type="entry name" value="Peptidoglycan recognition protein-like"/>
    <property type="match status" value="1"/>
</dbReference>
<evidence type="ECO:0000313" key="2">
    <source>
        <dbReference type="EMBL" id="SCC24627.1"/>
    </source>
</evidence>
<proteinExistence type="predicted"/>
<evidence type="ECO:0000313" key="3">
    <source>
        <dbReference type="Proteomes" id="UP000199698"/>
    </source>
</evidence>
<name>A0A1C4CZX9_9GAMM</name>
<dbReference type="InterPro" id="IPR002502">
    <property type="entry name" value="Amidase_domain"/>
</dbReference>